<evidence type="ECO:0000256" key="1">
    <source>
        <dbReference type="ARBA" id="ARBA00010134"/>
    </source>
</evidence>
<dbReference type="GO" id="GO:0004197">
    <property type="term" value="F:cysteine-type endopeptidase activity"/>
    <property type="evidence" value="ECO:0007669"/>
    <property type="project" value="InterPro"/>
</dbReference>
<dbReference type="PROSITE" id="PS50208">
    <property type="entry name" value="CASPASE_P20"/>
    <property type="match status" value="1"/>
</dbReference>
<dbReference type="PROSITE" id="PS50207">
    <property type="entry name" value="CASPASE_P10"/>
    <property type="match status" value="1"/>
</dbReference>
<dbReference type="InterPro" id="IPR015917">
    <property type="entry name" value="Pept_C14A"/>
</dbReference>
<dbReference type="InterPro" id="IPR033139">
    <property type="entry name" value="Caspase_cys_AS"/>
</dbReference>
<sequence length="303" mass="33425">GNVLSCCSISQSLSSQSHGHYTKSECCQSMSENKYPLTSKPTGLCLIINNENFQDGTNRRGTEKDAGSLATVVSWLGFQVLMCMDKTASDMAQVTKSTPLSVLPQHGDAFVCCVLSHGAEKVVLGVDRKPLPISDITWAFNKEHCPALLGKPKMFFIQACQGHRLQTGLVMDDHPLECDAIDLGRPKVEDGLRVVSIPGEADILVAVATVEKFQVVRHRENGSWFIQSLCEQLREGCPRGEDIMLILRRVIDDVNKKEVLLTNGVSMKQTPEVKIWTLRHGLVFSPSSSWEYKTRVANVSSAH</sequence>
<dbReference type="Gene3D" id="3.40.50.1460">
    <property type="match status" value="1"/>
</dbReference>
<evidence type="ECO:0000259" key="5">
    <source>
        <dbReference type="PROSITE" id="PS50208"/>
    </source>
</evidence>
<dbReference type="Ensembl" id="ENSGMOT00000045144.1">
    <property type="protein sequence ID" value="ENSGMOP00000052139.1"/>
    <property type="gene ID" value="ENSGMOG00000022644.1"/>
</dbReference>
<dbReference type="SMART" id="SM00115">
    <property type="entry name" value="CASc"/>
    <property type="match status" value="1"/>
</dbReference>
<evidence type="ECO:0000256" key="3">
    <source>
        <dbReference type="RuleBase" id="RU003971"/>
    </source>
</evidence>
<dbReference type="GO" id="GO:0051604">
    <property type="term" value="P:protein maturation"/>
    <property type="evidence" value="ECO:0007669"/>
    <property type="project" value="UniProtKB-ARBA"/>
</dbReference>
<dbReference type="PROSITE" id="PS01122">
    <property type="entry name" value="CASPASE_CYS"/>
    <property type="match status" value="1"/>
</dbReference>
<organism evidence="6 7">
    <name type="scientific">Gadus morhua</name>
    <name type="common">Atlantic cod</name>
    <dbReference type="NCBI Taxonomy" id="8049"/>
    <lineage>
        <taxon>Eukaryota</taxon>
        <taxon>Metazoa</taxon>
        <taxon>Chordata</taxon>
        <taxon>Craniata</taxon>
        <taxon>Vertebrata</taxon>
        <taxon>Euteleostomi</taxon>
        <taxon>Actinopterygii</taxon>
        <taxon>Neopterygii</taxon>
        <taxon>Teleostei</taxon>
        <taxon>Neoteleostei</taxon>
        <taxon>Acanthomorphata</taxon>
        <taxon>Zeiogadaria</taxon>
        <taxon>Gadariae</taxon>
        <taxon>Gadiformes</taxon>
        <taxon>Gadoidei</taxon>
        <taxon>Gadidae</taxon>
        <taxon>Gadus</taxon>
    </lineage>
</organism>
<proteinExistence type="inferred from homology"/>
<protein>
    <recommendedName>
        <fullName evidence="8">Caspase 20, apoptosis-related cysteine peptidase</fullName>
    </recommendedName>
</protein>
<accession>A0A8C5BSL1</accession>
<comment type="similarity">
    <text evidence="1 3">Belongs to the peptidase C14A family.</text>
</comment>
<evidence type="ECO:0000313" key="7">
    <source>
        <dbReference type="Proteomes" id="UP000694546"/>
    </source>
</evidence>
<dbReference type="PANTHER" id="PTHR48169">
    <property type="entry name" value="DED DOMAIN-CONTAINING PROTEIN"/>
    <property type="match status" value="1"/>
</dbReference>
<dbReference type="GO" id="GO:0005737">
    <property type="term" value="C:cytoplasm"/>
    <property type="evidence" value="ECO:0007669"/>
    <property type="project" value="UniProtKB-ARBA"/>
</dbReference>
<name>A0A8C5BSL1_GADMO</name>
<feature type="domain" description="Caspase family p10" evidence="4">
    <location>
        <begin position="193"/>
        <end position="235"/>
    </location>
</feature>
<feature type="domain" description="Caspase family p20" evidence="5">
    <location>
        <begin position="41"/>
        <end position="164"/>
    </location>
</feature>
<keyword evidence="2" id="KW-0053">Apoptosis</keyword>
<evidence type="ECO:0000313" key="6">
    <source>
        <dbReference type="Ensembl" id="ENSGMOP00000052139.1"/>
    </source>
</evidence>
<dbReference type="InterPro" id="IPR002138">
    <property type="entry name" value="Pept_C14_p10"/>
</dbReference>
<evidence type="ECO:0000259" key="4">
    <source>
        <dbReference type="PROSITE" id="PS50207"/>
    </source>
</evidence>
<dbReference type="GeneTree" id="ENSGT00940000164225"/>
<dbReference type="GO" id="GO:0006508">
    <property type="term" value="P:proteolysis"/>
    <property type="evidence" value="ECO:0007669"/>
    <property type="project" value="InterPro"/>
</dbReference>
<dbReference type="InterPro" id="IPR029030">
    <property type="entry name" value="Caspase-like_dom_sf"/>
</dbReference>
<dbReference type="OMA" id="HYTKSEC"/>
<dbReference type="PRINTS" id="PR00376">
    <property type="entry name" value="IL1BCENZYME"/>
</dbReference>
<dbReference type="Pfam" id="PF00656">
    <property type="entry name" value="Peptidase_C14"/>
    <property type="match status" value="1"/>
</dbReference>
<dbReference type="Proteomes" id="UP000694546">
    <property type="component" value="Chromosome 8"/>
</dbReference>
<dbReference type="PANTHER" id="PTHR48169:SF7">
    <property type="entry name" value="CASPASE 10"/>
    <property type="match status" value="1"/>
</dbReference>
<evidence type="ECO:0008006" key="8">
    <source>
        <dbReference type="Google" id="ProtNLM"/>
    </source>
</evidence>
<reference evidence="6" key="2">
    <citation type="submission" date="2025-09" db="UniProtKB">
        <authorList>
            <consortium name="Ensembl"/>
        </authorList>
    </citation>
    <scope>IDENTIFICATION</scope>
</reference>
<dbReference type="GO" id="GO:0043067">
    <property type="term" value="P:regulation of programmed cell death"/>
    <property type="evidence" value="ECO:0007669"/>
    <property type="project" value="UniProtKB-ARBA"/>
</dbReference>
<dbReference type="AlphaFoldDB" id="A0A8C5BSL1"/>
<dbReference type="InterPro" id="IPR001309">
    <property type="entry name" value="Pept_C14_p20"/>
</dbReference>
<dbReference type="InterPro" id="IPR011600">
    <property type="entry name" value="Pept_C14_caspase"/>
</dbReference>
<dbReference type="GO" id="GO:0006915">
    <property type="term" value="P:apoptotic process"/>
    <property type="evidence" value="ECO:0007669"/>
    <property type="project" value="UniProtKB-KW"/>
</dbReference>
<reference evidence="6" key="1">
    <citation type="submission" date="2025-08" db="UniProtKB">
        <authorList>
            <consortium name="Ensembl"/>
        </authorList>
    </citation>
    <scope>IDENTIFICATION</scope>
</reference>
<dbReference type="SUPFAM" id="SSF52129">
    <property type="entry name" value="Caspase-like"/>
    <property type="match status" value="1"/>
</dbReference>
<keyword evidence="7" id="KW-1185">Reference proteome</keyword>
<evidence type="ECO:0000256" key="2">
    <source>
        <dbReference type="ARBA" id="ARBA00022703"/>
    </source>
</evidence>
<dbReference type="CDD" id="cd00032">
    <property type="entry name" value="CASc"/>
    <property type="match status" value="1"/>
</dbReference>